<feature type="compositionally biased region" description="Basic and acidic residues" evidence="1">
    <location>
        <begin position="133"/>
        <end position="143"/>
    </location>
</feature>
<name>A0A3N4ILY1_ASCIM</name>
<dbReference type="EMBL" id="ML119649">
    <property type="protein sequence ID" value="RPA86417.1"/>
    <property type="molecule type" value="Genomic_DNA"/>
</dbReference>
<evidence type="ECO:0000313" key="3">
    <source>
        <dbReference type="Proteomes" id="UP000275078"/>
    </source>
</evidence>
<dbReference type="Proteomes" id="UP000275078">
    <property type="component" value="Unassembled WGS sequence"/>
</dbReference>
<protein>
    <submittedName>
        <fullName evidence="2">Uncharacterized protein</fullName>
    </submittedName>
</protein>
<evidence type="ECO:0000313" key="2">
    <source>
        <dbReference type="EMBL" id="RPA86417.1"/>
    </source>
</evidence>
<sequence length="157" mass="17731">MAPEESPSRGSDVLSQLFRVRGCADFGCSPVSAKRRILTPVVRASSLSTASKLLRPLTALFQSTSFTWDCEPSHCLFRILIAALFPISTFARNHLQNRCQSTDQDRTNDRLPLKLPLHHTSNQRLKNSTHPPESTKRTTERKPTYQLLPFHIPLPPE</sequence>
<keyword evidence="3" id="KW-1185">Reference proteome</keyword>
<proteinExistence type="predicted"/>
<organism evidence="2 3">
    <name type="scientific">Ascobolus immersus RN42</name>
    <dbReference type="NCBI Taxonomy" id="1160509"/>
    <lineage>
        <taxon>Eukaryota</taxon>
        <taxon>Fungi</taxon>
        <taxon>Dikarya</taxon>
        <taxon>Ascomycota</taxon>
        <taxon>Pezizomycotina</taxon>
        <taxon>Pezizomycetes</taxon>
        <taxon>Pezizales</taxon>
        <taxon>Ascobolaceae</taxon>
        <taxon>Ascobolus</taxon>
    </lineage>
</organism>
<reference evidence="2 3" key="1">
    <citation type="journal article" date="2018" name="Nat. Ecol. Evol.">
        <title>Pezizomycetes genomes reveal the molecular basis of ectomycorrhizal truffle lifestyle.</title>
        <authorList>
            <person name="Murat C."/>
            <person name="Payen T."/>
            <person name="Noel B."/>
            <person name="Kuo A."/>
            <person name="Morin E."/>
            <person name="Chen J."/>
            <person name="Kohler A."/>
            <person name="Krizsan K."/>
            <person name="Balestrini R."/>
            <person name="Da Silva C."/>
            <person name="Montanini B."/>
            <person name="Hainaut M."/>
            <person name="Levati E."/>
            <person name="Barry K.W."/>
            <person name="Belfiori B."/>
            <person name="Cichocki N."/>
            <person name="Clum A."/>
            <person name="Dockter R.B."/>
            <person name="Fauchery L."/>
            <person name="Guy J."/>
            <person name="Iotti M."/>
            <person name="Le Tacon F."/>
            <person name="Lindquist E.A."/>
            <person name="Lipzen A."/>
            <person name="Malagnac F."/>
            <person name="Mello A."/>
            <person name="Molinier V."/>
            <person name="Miyauchi S."/>
            <person name="Poulain J."/>
            <person name="Riccioni C."/>
            <person name="Rubini A."/>
            <person name="Sitrit Y."/>
            <person name="Splivallo R."/>
            <person name="Traeger S."/>
            <person name="Wang M."/>
            <person name="Zifcakova L."/>
            <person name="Wipf D."/>
            <person name="Zambonelli A."/>
            <person name="Paolocci F."/>
            <person name="Nowrousian M."/>
            <person name="Ottonello S."/>
            <person name="Baldrian P."/>
            <person name="Spatafora J.W."/>
            <person name="Henrissat B."/>
            <person name="Nagy L.G."/>
            <person name="Aury J.M."/>
            <person name="Wincker P."/>
            <person name="Grigoriev I.V."/>
            <person name="Bonfante P."/>
            <person name="Martin F.M."/>
        </authorList>
    </citation>
    <scope>NUCLEOTIDE SEQUENCE [LARGE SCALE GENOMIC DNA]</scope>
    <source>
        <strain evidence="2 3">RN42</strain>
    </source>
</reference>
<gene>
    <name evidence="2" type="ORF">BJ508DRAFT_133599</name>
</gene>
<feature type="compositionally biased region" description="Polar residues" evidence="1">
    <location>
        <begin position="119"/>
        <end position="132"/>
    </location>
</feature>
<feature type="region of interest" description="Disordered" evidence="1">
    <location>
        <begin position="116"/>
        <end position="157"/>
    </location>
</feature>
<evidence type="ECO:0000256" key="1">
    <source>
        <dbReference type="SAM" id="MobiDB-lite"/>
    </source>
</evidence>
<accession>A0A3N4ILY1</accession>
<dbReference type="AlphaFoldDB" id="A0A3N4ILY1"/>